<comment type="similarity">
    <text evidence="1 5">Belongs to the pseudouridine synthase RsuA family.</text>
</comment>
<dbReference type="InterPro" id="IPR042092">
    <property type="entry name" value="PsdUridine_s_RsuA/RluB/E/F_cat"/>
</dbReference>
<evidence type="ECO:0000256" key="1">
    <source>
        <dbReference type="ARBA" id="ARBA00008348"/>
    </source>
</evidence>
<evidence type="ECO:0000313" key="8">
    <source>
        <dbReference type="Proteomes" id="UP000427769"/>
    </source>
</evidence>
<evidence type="ECO:0000256" key="2">
    <source>
        <dbReference type="ARBA" id="ARBA00022884"/>
    </source>
</evidence>
<evidence type="ECO:0000313" key="7">
    <source>
        <dbReference type="EMBL" id="BBO74098.1"/>
    </source>
</evidence>
<accession>A0A5K7YZP3</accession>
<dbReference type="FunFam" id="3.30.70.1560:FF:000001">
    <property type="entry name" value="Pseudouridine synthase"/>
    <property type="match status" value="1"/>
</dbReference>
<keyword evidence="2 4" id="KW-0694">RNA-binding</keyword>
<evidence type="ECO:0000256" key="3">
    <source>
        <dbReference type="ARBA" id="ARBA00023235"/>
    </source>
</evidence>
<dbReference type="InterPro" id="IPR036986">
    <property type="entry name" value="S4_RNA-bd_sf"/>
</dbReference>
<proteinExistence type="inferred from homology"/>
<dbReference type="InterPro" id="IPR000748">
    <property type="entry name" value="PsdUridine_synth_RsuA/RluB/E/F"/>
</dbReference>
<dbReference type="EC" id="5.4.99.-" evidence="5"/>
<dbReference type="Pfam" id="PF01479">
    <property type="entry name" value="S4"/>
    <property type="match status" value="1"/>
</dbReference>
<dbReference type="InterPro" id="IPR050343">
    <property type="entry name" value="RsuA_PseudoU_synthase"/>
</dbReference>
<dbReference type="CDD" id="cd00165">
    <property type="entry name" value="S4"/>
    <property type="match status" value="1"/>
</dbReference>
<dbReference type="AlphaFoldDB" id="A0A5K7YZP3"/>
<dbReference type="InterPro" id="IPR002942">
    <property type="entry name" value="S4_RNA-bd"/>
</dbReference>
<dbReference type="PROSITE" id="PS01149">
    <property type="entry name" value="PSI_RSU"/>
    <property type="match status" value="1"/>
</dbReference>
<dbReference type="PANTHER" id="PTHR47683">
    <property type="entry name" value="PSEUDOURIDINE SYNTHASE FAMILY PROTEIN-RELATED"/>
    <property type="match status" value="1"/>
</dbReference>
<dbReference type="InterPro" id="IPR020103">
    <property type="entry name" value="PsdUridine_synth_cat_dom_sf"/>
</dbReference>
<dbReference type="GO" id="GO:0005829">
    <property type="term" value="C:cytosol"/>
    <property type="evidence" value="ECO:0007669"/>
    <property type="project" value="UniProtKB-ARBA"/>
</dbReference>
<protein>
    <recommendedName>
        <fullName evidence="5">Pseudouridine synthase</fullName>
        <ecNumber evidence="5">5.4.99.-</ecNumber>
    </recommendedName>
</protein>
<dbReference type="KEGG" id="dwd:DSCW_15150"/>
<dbReference type="Pfam" id="PF00849">
    <property type="entry name" value="PseudoU_synth_2"/>
    <property type="match status" value="1"/>
</dbReference>
<dbReference type="GO" id="GO:0120159">
    <property type="term" value="F:rRNA pseudouridine synthase activity"/>
    <property type="evidence" value="ECO:0007669"/>
    <property type="project" value="UniProtKB-ARBA"/>
</dbReference>
<dbReference type="EMBL" id="AP021875">
    <property type="protein sequence ID" value="BBO74098.1"/>
    <property type="molecule type" value="Genomic_DNA"/>
</dbReference>
<dbReference type="NCBIfam" id="TIGR00093">
    <property type="entry name" value="pseudouridine synthase"/>
    <property type="match status" value="1"/>
</dbReference>
<dbReference type="Gene3D" id="3.10.290.10">
    <property type="entry name" value="RNA-binding S4 domain"/>
    <property type="match status" value="1"/>
</dbReference>
<evidence type="ECO:0000256" key="4">
    <source>
        <dbReference type="PROSITE-ProRule" id="PRU00182"/>
    </source>
</evidence>
<dbReference type="Gene3D" id="3.30.70.580">
    <property type="entry name" value="Pseudouridine synthase I, catalytic domain, N-terminal subdomain"/>
    <property type="match status" value="1"/>
</dbReference>
<name>A0A5K7YZP3_9BACT</name>
<organism evidence="7 8">
    <name type="scientific">Desulfosarcina widdelii</name>
    <dbReference type="NCBI Taxonomy" id="947919"/>
    <lineage>
        <taxon>Bacteria</taxon>
        <taxon>Pseudomonadati</taxon>
        <taxon>Thermodesulfobacteriota</taxon>
        <taxon>Desulfobacteria</taxon>
        <taxon>Desulfobacterales</taxon>
        <taxon>Desulfosarcinaceae</taxon>
        <taxon>Desulfosarcina</taxon>
    </lineage>
</organism>
<sequence length="251" mass="28438">MAAQVTIFAGPEMPLIRLQKFLSEAGVCSRRKGEDHIRSGHVTVNGEVVTILGTKVDPDSDTVHLNGQLVVRSERLVYVMLNKPQRVVTSCRHRGEPVVTDLVDLPQRLFPVGRLDKDSTGLLLMTNDGRIHHRLSHPSFDHDKEYDVTVQQPIDEAGLTAMRKGVRLSGVMTRPARVSRISAKRFTIVLKEGRNRQIRRMVEKVGNRVVRLHRIRVADLKLEGLGKGEWRHLTKGEVRQLLNTLQLNDHR</sequence>
<keyword evidence="8" id="KW-1185">Reference proteome</keyword>
<evidence type="ECO:0000256" key="5">
    <source>
        <dbReference type="RuleBase" id="RU003887"/>
    </source>
</evidence>
<dbReference type="GO" id="GO:0003723">
    <property type="term" value="F:RNA binding"/>
    <property type="evidence" value="ECO:0007669"/>
    <property type="project" value="UniProtKB-KW"/>
</dbReference>
<gene>
    <name evidence="7" type="ORF">DSCW_15150</name>
</gene>
<keyword evidence="3 5" id="KW-0413">Isomerase</keyword>
<dbReference type="SMART" id="SM00363">
    <property type="entry name" value="S4"/>
    <property type="match status" value="1"/>
</dbReference>
<dbReference type="SUPFAM" id="SSF55120">
    <property type="entry name" value="Pseudouridine synthase"/>
    <property type="match status" value="1"/>
</dbReference>
<dbReference type="InterPro" id="IPR018496">
    <property type="entry name" value="PsdUridine_synth_RsuA/RluB_CS"/>
</dbReference>
<dbReference type="FunFam" id="3.10.290.10:FF:000003">
    <property type="entry name" value="Pseudouridine synthase"/>
    <property type="match status" value="1"/>
</dbReference>
<dbReference type="PANTHER" id="PTHR47683:SF2">
    <property type="entry name" value="RNA-BINDING S4 DOMAIN-CONTAINING PROTEIN"/>
    <property type="match status" value="1"/>
</dbReference>
<dbReference type="GO" id="GO:0000455">
    <property type="term" value="P:enzyme-directed rRNA pseudouridine synthesis"/>
    <property type="evidence" value="ECO:0007669"/>
    <property type="project" value="UniProtKB-ARBA"/>
</dbReference>
<dbReference type="SUPFAM" id="SSF55174">
    <property type="entry name" value="Alpha-L RNA-binding motif"/>
    <property type="match status" value="1"/>
</dbReference>
<dbReference type="InterPro" id="IPR006145">
    <property type="entry name" value="PsdUridine_synth_RsuA/RluA"/>
</dbReference>
<evidence type="ECO:0000259" key="6">
    <source>
        <dbReference type="SMART" id="SM00363"/>
    </source>
</evidence>
<dbReference type="PROSITE" id="PS50889">
    <property type="entry name" value="S4"/>
    <property type="match status" value="1"/>
</dbReference>
<dbReference type="Gene3D" id="3.30.70.1560">
    <property type="entry name" value="Alpha-L RNA-binding motif"/>
    <property type="match status" value="1"/>
</dbReference>
<dbReference type="Proteomes" id="UP000427769">
    <property type="component" value="Chromosome"/>
</dbReference>
<reference evidence="7 8" key="1">
    <citation type="submission" date="2019-11" db="EMBL/GenBank/DDBJ databases">
        <title>Comparative genomics of hydrocarbon-degrading Desulfosarcina strains.</title>
        <authorList>
            <person name="Watanabe M."/>
            <person name="Kojima H."/>
            <person name="Fukui M."/>
        </authorList>
    </citation>
    <scope>NUCLEOTIDE SEQUENCE [LARGE SCALE GENOMIC DNA]</scope>
    <source>
        <strain evidence="7 8">PP31</strain>
    </source>
</reference>
<dbReference type="InterPro" id="IPR020094">
    <property type="entry name" value="TruA/RsuA/RluB/E/F_N"/>
</dbReference>
<feature type="domain" description="RNA-binding S4" evidence="6">
    <location>
        <begin position="16"/>
        <end position="76"/>
    </location>
</feature>